<name>A0A1I4KEU4_9BURK</name>
<dbReference type="RefSeq" id="WP_093385698.1">
    <property type="nucleotide sequence ID" value="NZ_FOTW01000007.1"/>
</dbReference>
<dbReference type="EMBL" id="FOTW01000007">
    <property type="protein sequence ID" value="SFL77260.1"/>
    <property type="molecule type" value="Genomic_DNA"/>
</dbReference>
<feature type="transmembrane region" description="Helical" evidence="1">
    <location>
        <begin position="39"/>
        <end position="60"/>
    </location>
</feature>
<dbReference type="STRING" id="758825.SAMN02982985_01464"/>
<evidence type="ECO:0000313" key="2">
    <source>
        <dbReference type="EMBL" id="SFL77260.1"/>
    </source>
</evidence>
<evidence type="ECO:0008006" key="4">
    <source>
        <dbReference type="Google" id="ProtNLM"/>
    </source>
</evidence>
<keyword evidence="1" id="KW-0472">Membrane</keyword>
<protein>
    <recommendedName>
        <fullName evidence="4">PH domain-containing protein</fullName>
    </recommendedName>
</protein>
<sequence length="165" mass="18498">MSVKSAKPAKSVKRPLPTTSFYQPAKTVSGPAYGGGFKLFATGMTTVLLAYGASIAWRFPLPQFSWGVKALLLGAVLMLLVSYYWFLRARVTIDASGIRQTWLYDKQVEWRDVRGAKMIGIPYLSWLFPPRMVVRTGNAFMTFNGGSREVLVEFAKISLAFQMKR</sequence>
<keyword evidence="1" id="KW-0812">Transmembrane</keyword>
<reference evidence="2 3" key="1">
    <citation type="submission" date="2016-10" db="EMBL/GenBank/DDBJ databases">
        <authorList>
            <person name="de Groot N.N."/>
        </authorList>
    </citation>
    <scope>NUCLEOTIDE SEQUENCE [LARGE SCALE GENOMIC DNA]</scope>
    <source>
        <strain evidence="2 3">ATCC 43154</strain>
    </source>
</reference>
<proteinExistence type="predicted"/>
<keyword evidence="3" id="KW-1185">Reference proteome</keyword>
<dbReference type="Proteomes" id="UP000199470">
    <property type="component" value="Unassembled WGS sequence"/>
</dbReference>
<organism evidence="2 3">
    <name type="scientific">Rugamonas rubra</name>
    <dbReference type="NCBI Taxonomy" id="758825"/>
    <lineage>
        <taxon>Bacteria</taxon>
        <taxon>Pseudomonadati</taxon>
        <taxon>Pseudomonadota</taxon>
        <taxon>Betaproteobacteria</taxon>
        <taxon>Burkholderiales</taxon>
        <taxon>Oxalobacteraceae</taxon>
        <taxon>Telluria group</taxon>
        <taxon>Rugamonas</taxon>
    </lineage>
</organism>
<keyword evidence="1" id="KW-1133">Transmembrane helix</keyword>
<dbReference type="AlphaFoldDB" id="A0A1I4KEU4"/>
<feature type="transmembrane region" description="Helical" evidence="1">
    <location>
        <begin position="66"/>
        <end position="86"/>
    </location>
</feature>
<evidence type="ECO:0000313" key="3">
    <source>
        <dbReference type="Proteomes" id="UP000199470"/>
    </source>
</evidence>
<dbReference type="OrthoDB" id="8703931at2"/>
<accession>A0A1I4KEU4</accession>
<gene>
    <name evidence="2" type="ORF">SAMN02982985_01464</name>
</gene>
<evidence type="ECO:0000256" key="1">
    <source>
        <dbReference type="SAM" id="Phobius"/>
    </source>
</evidence>